<dbReference type="Pfam" id="PF00134">
    <property type="entry name" value="Cyclin_N"/>
    <property type="match status" value="1"/>
</dbReference>
<comment type="similarity">
    <text evidence="9">Belongs to the cyclin family.</text>
</comment>
<dbReference type="Gene3D" id="1.10.472.10">
    <property type="entry name" value="Cyclin-like"/>
    <property type="match status" value="2"/>
</dbReference>
<keyword evidence="4 8" id="KW-0863">Zinc-finger</keyword>
<dbReference type="FunFam" id="2.10.230.10:FF:000001">
    <property type="entry name" value="DnaJ subfamily A member 2"/>
    <property type="match status" value="1"/>
</dbReference>
<organism evidence="13 14">
    <name type="scientific">Lagenidium giganteum</name>
    <dbReference type="NCBI Taxonomy" id="4803"/>
    <lineage>
        <taxon>Eukaryota</taxon>
        <taxon>Sar</taxon>
        <taxon>Stramenopiles</taxon>
        <taxon>Oomycota</taxon>
        <taxon>Peronosporomycetes</taxon>
        <taxon>Pythiales</taxon>
        <taxon>Pythiaceae</taxon>
    </lineage>
</organism>
<dbReference type="FunFam" id="2.60.260.20:FF:000003">
    <property type="entry name" value="DnaJ subfamily A member 2"/>
    <property type="match status" value="1"/>
</dbReference>
<feature type="compositionally biased region" description="Polar residues" evidence="10">
    <location>
        <begin position="130"/>
        <end position="174"/>
    </location>
</feature>
<feature type="domain" description="J" evidence="11">
    <location>
        <begin position="560"/>
        <end position="621"/>
    </location>
</feature>
<dbReference type="AlphaFoldDB" id="A0AAV2ZHK4"/>
<evidence type="ECO:0000256" key="4">
    <source>
        <dbReference type="ARBA" id="ARBA00022771"/>
    </source>
</evidence>
<keyword evidence="5 8" id="KW-0862">Zinc</keyword>
<evidence type="ECO:0000256" key="8">
    <source>
        <dbReference type="PROSITE-ProRule" id="PRU00546"/>
    </source>
</evidence>
<dbReference type="SUPFAM" id="SSF57938">
    <property type="entry name" value="DnaJ/Hsp40 cysteine-rich domain"/>
    <property type="match status" value="1"/>
</dbReference>
<keyword evidence="1" id="KW-0132">Cell division</keyword>
<dbReference type="Gene3D" id="2.10.230.10">
    <property type="entry name" value="Heat shock protein DnaJ, cysteine-rich domain"/>
    <property type="match status" value="1"/>
</dbReference>
<feature type="compositionally biased region" description="Low complexity" evidence="10">
    <location>
        <begin position="11"/>
        <end position="20"/>
    </location>
</feature>
<keyword evidence="7" id="KW-0131">Cell cycle</keyword>
<dbReference type="GO" id="GO:0009408">
    <property type="term" value="P:response to heat"/>
    <property type="evidence" value="ECO:0007669"/>
    <property type="project" value="InterPro"/>
</dbReference>
<feature type="compositionally biased region" description="Basic and acidic residues" evidence="10">
    <location>
        <begin position="119"/>
        <end position="128"/>
    </location>
</feature>
<feature type="compositionally biased region" description="Basic and acidic residues" evidence="10">
    <location>
        <begin position="927"/>
        <end position="940"/>
    </location>
</feature>
<dbReference type="SMART" id="SM01332">
    <property type="entry name" value="Cyclin_C"/>
    <property type="match status" value="1"/>
</dbReference>
<dbReference type="SUPFAM" id="SSF47954">
    <property type="entry name" value="Cyclin-like"/>
    <property type="match status" value="2"/>
</dbReference>
<dbReference type="Pfam" id="PF01556">
    <property type="entry name" value="DnaJ_C"/>
    <property type="match status" value="1"/>
</dbReference>
<dbReference type="InterPro" id="IPR001305">
    <property type="entry name" value="HSP_DnaJ_Cys-rich_dom"/>
</dbReference>
<reference evidence="13" key="1">
    <citation type="submission" date="2022-11" db="EMBL/GenBank/DDBJ databases">
        <authorList>
            <person name="Morgan W.R."/>
            <person name="Tartar A."/>
        </authorList>
    </citation>
    <scope>NUCLEOTIDE SEQUENCE</scope>
    <source>
        <strain evidence="13">ARSEF 373</strain>
    </source>
</reference>
<comment type="caution">
    <text evidence="13">The sequence shown here is derived from an EMBL/GenBank/DDBJ whole genome shotgun (WGS) entry which is preliminary data.</text>
</comment>
<dbReference type="FunFam" id="2.60.260.20:FF:000068">
    <property type="entry name" value="Chaperone protein dnaJ 3"/>
    <property type="match status" value="1"/>
</dbReference>
<accession>A0AAV2ZHK4</accession>
<evidence type="ECO:0000259" key="12">
    <source>
        <dbReference type="PROSITE" id="PS51188"/>
    </source>
</evidence>
<dbReference type="InterPro" id="IPR036915">
    <property type="entry name" value="Cyclin-like_sf"/>
</dbReference>
<dbReference type="GO" id="GO:0006457">
    <property type="term" value="P:protein folding"/>
    <property type="evidence" value="ECO:0007669"/>
    <property type="project" value="InterPro"/>
</dbReference>
<dbReference type="PANTHER" id="PTHR43888">
    <property type="entry name" value="DNAJ-LIKE-2, ISOFORM A-RELATED"/>
    <property type="match status" value="1"/>
</dbReference>
<evidence type="ECO:0000256" key="9">
    <source>
        <dbReference type="RuleBase" id="RU000383"/>
    </source>
</evidence>
<dbReference type="InterPro" id="IPR018253">
    <property type="entry name" value="DnaJ_domain_CS"/>
</dbReference>
<evidence type="ECO:0000313" key="14">
    <source>
        <dbReference type="Proteomes" id="UP001146120"/>
    </source>
</evidence>
<dbReference type="CDD" id="cd06257">
    <property type="entry name" value="DnaJ"/>
    <property type="match status" value="1"/>
</dbReference>
<evidence type="ECO:0000256" key="10">
    <source>
        <dbReference type="SAM" id="MobiDB-lite"/>
    </source>
</evidence>
<dbReference type="PROSITE" id="PS50076">
    <property type="entry name" value="DNAJ_2"/>
    <property type="match status" value="1"/>
</dbReference>
<dbReference type="FunFam" id="1.10.472.10:FF:000001">
    <property type="entry name" value="G2/mitotic-specific cyclin"/>
    <property type="match status" value="1"/>
</dbReference>
<feature type="region of interest" description="Disordered" evidence="10">
    <location>
        <begin position="924"/>
        <end position="948"/>
    </location>
</feature>
<dbReference type="SMART" id="SM00271">
    <property type="entry name" value="DnaJ"/>
    <property type="match status" value="1"/>
</dbReference>
<evidence type="ECO:0000256" key="1">
    <source>
        <dbReference type="ARBA" id="ARBA00022618"/>
    </source>
</evidence>
<dbReference type="CDD" id="cd10747">
    <property type="entry name" value="DnaJ_C"/>
    <property type="match status" value="1"/>
</dbReference>
<dbReference type="GO" id="GO:0051301">
    <property type="term" value="P:cell division"/>
    <property type="evidence" value="ECO:0007669"/>
    <property type="project" value="UniProtKB-KW"/>
</dbReference>
<dbReference type="Pfam" id="PF00226">
    <property type="entry name" value="DnaJ"/>
    <property type="match status" value="1"/>
</dbReference>
<keyword evidence="3" id="KW-0677">Repeat</keyword>
<dbReference type="PROSITE" id="PS51188">
    <property type="entry name" value="ZF_CR"/>
    <property type="match status" value="1"/>
</dbReference>
<dbReference type="InterPro" id="IPR001623">
    <property type="entry name" value="DnaJ_domain"/>
</dbReference>
<dbReference type="SMART" id="SM00385">
    <property type="entry name" value="CYCLIN"/>
    <property type="match status" value="2"/>
</dbReference>
<keyword evidence="6 9" id="KW-0195">Cyclin</keyword>
<sequence>MMTYATRRSVANANANANANPAKDGSVETRKRKRGALQDISNNAANAKIGAAIGGKKASTTGAAVTKPAAKSTSAALSSTAIAARNAKTSRTTKPRRSTVTAATASSIAKRGDAGLQRKKPDAEDKTGKKQTSLLAYQTGTAQSSVAPANAPEPTTKQVTQTESKPESNETTTVENDEDDLACEEQGVFESGVYVPRPFVFRFDHTGSGFDQKTYASLVKDIDSPFEGSPIYSTKLMRELDVYRRKHEEKYMPRPDYIGSIQNDINEKMRTILVDWLVEVGEEYELDSQTFHKAVNLVDRCLMKFKINRKQFQLLGCACMMIAAKFEEVYGPNVDEFVYISDQTYTAEEMLQMETKVLHALEYRVASTTCYCFMIRFSLAGGLDDQQRSLVMYLCDYALLHYQMLQYRPSKVAASAVYLALLMSEREPWHPTLHHFSRFNPWELRDCVFDLSRLHRIEHEVVTTQRDKAKAVSEKYLTEKFHAASLVAPVAEQVLEQSFMKYSRAQSGAASPPNLPSSQSPRHVRKESLANMFGGGFESFFGGGFEQPGAGSSKPVDNNKFYEALGVPKTATAAEIKKAYRKLALKNHPDKGGDPELFKTITVAYEVLSDPEKREVYDQYGEEGLQNGGGGGDASDLFSQFFRGAGGRRRTGPQKGEDLTHPLKVSLEDLYNGKTVKLAVNRDVLCGRCDGRGGAEGAEKTCETCQGRGMRVQLRHIGPGMVQQMQSVCPDCRGQGKTIRESDRCKACKGKKVTKERKVLEVHIEKGMRHGQRITFSGEADQAPGTVPGDIIFVVQEKEHSVFQRKGGNLIMEKKISLVEALCGFEMMVEHLDGRHLHIKTRPGEVIKPNQFKAVNGEGMPTHGNPFVKGQLVILFKVQFPESGSLSDKQLATLKSILPSPSPVQAMADAEECFLSEFDAEAAQQEQSREAYDSDEERGGQRVQCQQQ</sequence>
<evidence type="ECO:0000256" key="5">
    <source>
        <dbReference type="ARBA" id="ARBA00022833"/>
    </source>
</evidence>
<keyword evidence="14" id="KW-1185">Reference proteome</keyword>
<feature type="domain" description="CR-type" evidence="12">
    <location>
        <begin position="673"/>
        <end position="757"/>
    </location>
</feature>
<gene>
    <name evidence="13" type="ORF">N0F65_000723</name>
</gene>
<dbReference type="HAMAP" id="MF_01152">
    <property type="entry name" value="DnaJ"/>
    <property type="match status" value="1"/>
</dbReference>
<dbReference type="PROSITE" id="PS00636">
    <property type="entry name" value="DNAJ_1"/>
    <property type="match status" value="1"/>
</dbReference>
<dbReference type="Pfam" id="PF02984">
    <property type="entry name" value="Cyclin_C"/>
    <property type="match status" value="1"/>
</dbReference>
<dbReference type="GO" id="GO:0030544">
    <property type="term" value="F:Hsp70 protein binding"/>
    <property type="evidence" value="ECO:0007669"/>
    <property type="project" value="InterPro"/>
</dbReference>
<dbReference type="InterPro" id="IPR004367">
    <property type="entry name" value="Cyclin_C-dom"/>
</dbReference>
<dbReference type="GO" id="GO:0008270">
    <property type="term" value="F:zinc ion binding"/>
    <property type="evidence" value="ECO:0007669"/>
    <property type="project" value="UniProtKB-KW"/>
</dbReference>
<evidence type="ECO:0000259" key="11">
    <source>
        <dbReference type="PROSITE" id="PS50076"/>
    </source>
</evidence>
<evidence type="ECO:0000256" key="2">
    <source>
        <dbReference type="ARBA" id="ARBA00022723"/>
    </source>
</evidence>
<dbReference type="GO" id="GO:0051082">
    <property type="term" value="F:unfolded protein binding"/>
    <property type="evidence" value="ECO:0007669"/>
    <property type="project" value="InterPro"/>
</dbReference>
<keyword evidence="2 8" id="KW-0479">Metal-binding</keyword>
<dbReference type="Gene3D" id="1.10.287.110">
    <property type="entry name" value="DnaJ domain"/>
    <property type="match status" value="1"/>
</dbReference>
<proteinExistence type="inferred from homology"/>
<dbReference type="Gene3D" id="2.60.260.20">
    <property type="entry name" value="Urease metallochaperone UreE, N-terminal domain"/>
    <property type="match status" value="2"/>
</dbReference>
<reference evidence="13" key="2">
    <citation type="journal article" date="2023" name="Microbiol Resour">
        <title>Decontamination and Annotation of the Draft Genome Sequence of the Oomycete Lagenidium giganteum ARSEF 373.</title>
        <authorList>
            <person name="Morgan W.R."/>
            <person name="Tartar A."/>
        </authorList>
    </citation>
    <scope>NUCLEOTIDE SEQUENCE</scope>
    <source>
        <strain evidence="13">ARSEF 373</strain>
    </source>
</reference>
<dbReference type="InterPro" id="IPR008971">
    <property type="entry name" value="HSP40/DnaJ_pept-bd"/>
</dbReference>
<dbReference type="Proteomes" id="UP001146120">
    <property type="component" value="Unassembled WGS sequence"/>
</dbReference>
<dbReference type="SUPFAM" id="SSF46565">
    <property type="entry name" value="Chaperone J-domain"/>
    <property type="match status" value="1"/>
</dbReference>
<evidence type="ECO:0000256" key="6">
    <source>
        <dbReference type="ARBA" id="ARBA00023127"/>
    </source>
</evidence>
<dbReference type="InterPro" id="IPR036869">
    <property type="entry name" value="J_dom_sf"/>
</dbReference>
<dbReference type="InterPro" id="IPR002939">
    <property type="entry name" value="DnaJ_C"/>
</dbReference>
<dbReference type="Pfam" id="PF00684">
    <property type="entry name" value="DnaJ_CXXCXGXG"/>
    <property type="match status" value="1"/>
</dbReference>
<dbReference type="InterPro" id="IPR036410">
    <property type="entry name" value="HSP_DnaJ_Cys-rich_dom_sf"/>
</dbReference>
<evidence type="ECO:0000256" key="3">
    <source>
        <dbReference type="ARBA" id="ARBA00022737"/>
    </source>
</evidence>
<dbReference type="FunFam" id="1.10.287.110:FF:000041">
    <property type="entry name" value="Chaperone protein DNAj, putative"/>
    <property type="match status" value="1"/>
</dbReference>
<dbReference type="PRINTS" id="PR00625">
    <property type="entry name" value="JDOMAIN"/>
</dbReference>
<dbReference type="InterPro" id="IPR006671">
    <property type="entry name" value="Cyclin_N"/>
</dbReference>
<dbReference type="SUPFAM" id="SSF49493">
    <property type="entry name" value="HSP40/DnaJ peptide-binding domain"/>
    <property type="match status" value="2"/>
</dbReference>
<protein>
    <submittedName>
        <fullName evidence="13">Uncharacterized protein</fullName>
    </submittedName>
</protein>
<dbReference type="InterPro" id="IPR044713">
    <property type="entry name" value="DNJA1/2-like"/>
</dbReference>
<feature type="region of interest" description="Disordered" evidence="10">
    <location>
        <begin position="1"/>
        <end position="181"/>
    </location>
</feature>
<feature type="compositionally biased region" description="Low complexity" evidence="10">
    <location>
        <begin position="40"/>
        <end position="90"/>
    </location>
</feature>
<evidence type="ECO:0000256" key="7">
    <source>
        <dbReference type="ARBA" id="ARBA00023306"/>
    </source>
</evidence>
<dbReference type="InterPro" id="IPR013763">
    <property type="entry name" value="Cyclin-like_dom"/>
</dbReference>
<evidence type="ECO:0000313" key="13">
    <source>
        <dbReference type="EMBL" id="DBA05035.1"/>
    </source>
</evidence>
<feature type="compositionally biased region" description="Low complexity" evidence="10">
    <location>
        <begin position="98"/>
        <end position="107"/>
    </location>
</feature>
<feature type="zinc finger region" description="CR-type" evidence="8">
    <location>
        <begin position="673"/>
        <end position="757"/>
    </location>
</feature>
<dbReference type="CDD" id="cd10719">
    <property type="entry name" value="DnaJ_zf"/>
    <property type="match status" value="1"/>
</dbReference>
<name>A0AAV2ZHK4_9STRA</name>
<dbReference type="GO" id="GO:0005524">
    <property type="term" value="F:ATP binding"/>
    <property type="evidence" value="ECO:0007669"/>
    <property type="project" value="InterPro"/>
</dbReference>
<dbReference type="EMBL" id="DAKRPA010000003">
    <property type="protein sequence ID" value="DBA05035.1"/>
    <property type="molecule type" value="Genomic_DNA"/>
</dbReference>
<dbReference type="InterPro" id="IPR012724">
    <property type="entry name" value="DnaJ"/>
</dbReference>